<dbReference type="EMBL" id="JADNYM010000006">
    <property type="protein sequence ID" value="MBG0738955.1"/>
    <property type="molecule type" value="Genomic_DNA"/>
</dbReference>
<sequence>MTMNVENRTRVQAGIKAGGQFAAEMHAEPSGVILAQGTSPLDGAAVAAAAGVVRTRAACETGKWQRHQDKAYPYNLELPLPAELLELNRQAKDFESLPRQEQDDLLDQLKLPGVKHLLEPGQKLGNDRVLVADNLDTDGGDIGLALTAQKLIADAQLPGTATLTQVGELSTFIIQDAGIKHDIRVGKSLLSFAADSGKANDYTRDNWLYRADISVHGGSAYDEGQVRKVANHFRDHREYAVMMDVAAGSPFNDSDAHFGEFCRADRTAVIKTDGIENLLDVSGDEPVLKPTDGMNALHPSMVRGFLDHMATQTGNPDRDAFVADLREVFRETDRRLVR</sequence>
<name>A0A931G4Z1_9MICC</name>
<evidence type="ECO:0000313" key="2">
    <source>
        <dbReference type="Proteomes" id="UP000655366"/>
    </source>
</evidence>
<dbReference type="Proteomes" id="UP000655366">
    <property type="component" value="Unassembled WGS sequence"/>
</dbReference>
<evidence type="ECO:0000313" key="1">
    <source>
        <dbReference type="EMBL" id="MBG0738955.1"/>
    </source>
</evidence>
<organism evidence="1 2">
    <name type="scientific">Arthrobacter terrae</name>
    <dbReference type="NCBI Taxonomy" id="2935737"/>
    <lineage>
        <taxon>Bacteria</taxon>
        <taxon>Bacillati</taxon>
        <taxon>Actinomycetota</taxon>
        <taxon>Actinomycetes</taxon>
        <taxon>Micrococcales</taxon>
        <taxon>Micrococcaceae</taxon>
        <taxon>Arthrobacter</taxon>
    </lineage>
</organism>
<accession>A0A931G4Z1</accession>
<proteinExistence type="predicted"/>
<reference evidence="1 2" key="1">
    <citation type="submission" date="2020-11" db="EMBL/GenBank/DDBJ databases">
        <title>Arthrobacter antarcticus sp. nov., isolated from Antarctic Soil.</title>
        <authorList>
            <person name="Li J."/>
        </authorList>
    </citation>
    <scope>NUCLEOTIDE SEQUENCE [LARGE SCALE GENOMIC DNA]</scope>
    <source>
        <strain evidence="1 2">Z1-20</strain>
    </source>
</reference>
<keyword evidence="2" id="KW-1185">Reference proteome</keyword>
<gene>
    <name evidence="1" type="ORF">IV500_05895</name>
</gene>
<comment type="caution">
    <text evidence="1">The sequence shown here is derived from an EMBL/GenBank/DDBJ whole genome shotgun (WGS) entry which is preliminary data.</text>
</comment>
<dbReference type="AlphaFoldDB" id="A0A931G4Z1"/>
<protein>
    <submittedName>
        <fullName evidence="1">Uncharacterized protein</fullName>
    </submittedName>
</protein>
<dbReference type="RefSeq" id="WP_196395907.1">
    <property type="nucleotide sequence ID" value="NZ_JADNYM010000006.1"/>
</dbReference>